<keyword evidence="5 7" id="KW-1133">Transmembrane helix</keyword>
<keyword evidence="4 7" id="KW-0812">Transmembrane</keyword>
<comment type="subcellular location">
    <subcellularLocation>
        <location evidence="1">Cell membrane</location>
        <topology evidence="1">Multi-pass membrane protein</topology>
    </subcellularLocation>
</comment>
<evidence type="ECO:0000256" key="1">
    <source>
        <dbReference type="ARBA" id="ARBA00004651"/>
    </source>
</evidence>
<proteinExistence type="inferred from homology"/>
<dbReference type="Gene3D" id="3.30.240.20">
    <property type="entry name" value="bsu07140 like domains"/>
    <property type="match status" value="1"/>
</dbReference>
<feature type="transmembrane region" description="Helical" evidence="7">
    <location>
        <begin position="63"/>
        <end position="85"/>
    </location>
</feature>
<dbReference type="PANTHER" id="PTHR34582">
    <property type="entry name" value="UPF0702 TRANSMEMBRANE PROTEIN YCAP"/>
    <property type="match status" value="1"/>
</dbReference>
<evidence type="ECO:0000256" key="3">
    <source>
        <dbReference type="ARBA" id="ARBA00022475"/>
    </source>
</evidence>
<dbReference type="Pfam" id="PF04239">
    <property type="entry name" value="DUF421"/>
    <property type="match status" value="1"/>
</dbReference>
<evidence type="ECO:0000256" key="4">
    <source>
        <dbReference type="ARBA" id="ARBA00022692"/>
    </source>
</evidence>
<keyword evidence="6 7" id="KW-0472">Membrane</keyword>
<evidence type="ECO:0000313" key="9">
    <source>
        <dbReference type="EMBL" id="MDV6283514.1"/>
    </source>
</evidence>
<dbReference type="Proteomes" id="UP001185737">
    <property type="component" value="Unassembled WGS sequence"/>
</dbReference>
<dbReference type="InterPro" id="IPR007353">
    <property type="entry name" value="DUF421"/>
</dbReference>
<evidence type="ECO:0000256" key="6">
    <source>
        <dbReference type="ARBA" id="ARBA00023136"/>
    </source>
</evidence>
<evidence type="ECO:0000256" key="7">
    <source>
        <dbReference type="SAM" id="Phobius"/>
    </source>
</evidence>
<evidence type="ECO:0000313" key="10">
    <source>
        <dbReference type="Proteomes" id="UP001185737"/>
    </source>
</evidence>
<accession>A0ABU4CIZ1</accession>
<evidence type="ECO:0000256" key="2">
    <source>
        <dbReference type="ARBA" id="ARBA00006448"/>
    </source>
</evidence>
<dbReference type="PANTHER" id="PTHR34582:SF6">
    <property type="entry name" value="UPF0702 TRANSMEMBRANE PROTEIN YCAP"/>
    <property type="match status" value="1"/>
</dbReference>
<keyword evidence="3" id="KW-1003">Cell membrane</keyword>
<keyword evidence="10" id="KW-1185">Reference proteome</keyword>
<gene>
    <name evidence="9" type="ORF">R3Q59_23730</name>
</gene>
<comment type="caution">
    <text evidence="9">The sequence shown here is derived from an EMBL/GenBank/DDBJ whole genome shotgun (WGS) entry which is preliminary data.</text>
</comment>
<dbReference type="RefSeq" id="WP_317569733.1">
    <property type="nucleotide sequence ID" value="NZ_JAWLKA010000014.1"/>
</dbReference>
<comment type="similarity">
    <text evidence="2">Belongs to the UPF0702 family.</text>
</comment>
<sequence length="170" mass="18116">MTIDPPPGDTLTLGFDAYIQPSSQLGHSGSVSVSWCPDGDRDPCGGPVVMGDLVQQGVTQQDYSVTSAVLAVGVFALLTLALAWANARFPRVRGVTHGVPVIIVRDGIPDLQRLRTERMSLDDLMADARQKGIRRFDEIELAVLETNGRVSFFTRAGGAGEGAPEQPVIA</sequence>
<organism evidence="9 10">
    <name type="scientific">Rhodococcus jostii</name>
    <dbReference type="NCBI Taxonomy" id="132919"/>
    <lineage>
        <taxon>Bacteria</taxon>
        <taxon>Bacillati</taxon>
        <taxon>Actinomycetota</taxon>
        <taxon>Actinomycetes</taxon>
        <taxon>Mycobacteriales</taxon>
        <taxon>Nocardiaceae</taxon>
        <taxon>Rhodococcus</taxon>
    </lineage>
</organism>
<dbReference type="EMBL" id="JAWLKA010000014">
    <property type="protein sequence ID" value="MDV6283514.1"/>
    <property type="molecule type" value="Genomic_DNA"/>
</dbReference>
<reference evidence="9 10" key="1">
    <citation type="submission" date="2023-10" db="EMBL/GenBank/DDBJ databases">
        <title>Development of a sustainable strategy for remediation of hydrocarbon-contaminated territories based on the waste exchange concept.</title>
        <authorList>
            <person name="Krivoruchko A."/>
        </authorList>
    </citation>
    <scope>NUCLEOTIDE SEQUENCE [LARGE SCALE GENOMIC DNA]</scope>
    <source>
        <strain evidence="9 10">IEGM 60</strain>
    </source>
</reference>
<evidence type="ECO:0000259" key="8">
    <source>
        <dbReference type="Pfam" id="PF04239"/>
    </source>
</evidence>
<evidence type="ECO:0000256" key="5">
    <source>
        <dbReference type="ARBA" id="ARBA00022989"/>
    </source>
</evidence>
<dbReference type="InterPro" id="IPR023090">
    <property type="entry name" value="UPF0702_alpha/beta_dom_sf"/>
</dbReference>
<protein>
    <submittedName>
        <fullName evidence="9">DUF421 domain-containing protein</fullName>
    </submittedName>
</protein>
<feature type="domain" description="YetF C-terminal" evidence="8">
    <location>
        <begin position="88"/>
        <end position="169"/>
    </location>
</feature>
<name>A0ABU4CIZ1_RHOJO</name>